<sequence>MMAQQFTDAFEGDWWNVLVQKVLSLLLSHNSPESCCHQQVKRTKKVTGWQRRRFRFGAFLLWKQVFKRSLYGGKSTHLKVGRRPAGLTAGHEKPSGEDVQI</sequence>
<reference evidence="2 3" key="1">
    <citation type="submission" date="2021-06" db="EMBL/GenBank/DDBJ databases">
        <authorList>
            <person name="Palmer J.M."/>
        </authorList>
    </citation>
    <scope>NUCLEOTIDE SEQUENCE [LARGE SCALE GENOMIC DNA]</scope>
    <source>
        <strain evidence="2 3">XC_2019</strain>
        <tissue evidence="2">Muscle</tissue>
    </source>
</reference>
<dbReference type="EMBL" id="JAHRIN010071288">
    <property type="protein sequence ID" value="MEQ2216607.1"/>
    <property type="molecule type" value="Genomic_DNA"/>
</dbReference>
<proteinExistence type="predicted"/>
<feature type="region of interest" description="Disordered" evidence="1">
    <location>
        <begin position="82"/>
        <end position="101"/>
    </location>
</feature>
<feature type="compositionally biased region" description="Basic and acidic residues" evidence="1">
    <location>
        <begin position="90"/>
        <end position="101"/>
    </location>
</feature>
<name>A0ABV0SAS8_9TELE</name>
<gene>
    <name evidence="2" type="ORF">XENOCAPTIV_019227</name>
</gene>
<evidence type="ECO:0000313" key="3">
    <source>
        <dbReference type="Proteomes" id="UP001434883"/>
    </source>
</evidence>
<protein>
    <submittedName>
        <fullName evidence="2">Uncharacterized protein</fullName>
    </submittedName>
</protein>
<organism evidence="2 3">
    <name type="scientific">Xenoophorus captivus</name>
    <dbReference type="NCBI Taxonomy" id="1517983"/>
    <lineage>
        <taxon>Eukaryota</taxon>
        <taxon>Metazoa</taxon>
        <taxon>Chordata</taxon>
        <taxon>Craniata</taxon>
        <taxon>Vertebrata</taxon>
        <taxon>Euteleostomi</taxon>
        <taxon>Actinopterygii</taxon>
        <taxon>Neopterygii</taxon>
        <taxon>Teleostei</taxon>
        <taxon>Neoteleostei</taxon>
        <taxon>Acanthomorphata</taxon>
        <taxon>Ovalentaria</taxon>
        <taxon>Atherinomorphae</taxon>
        <taxon>Cyprinodontiformes</taxon>
        <taxon>Goodeidae</taxon>
        <taxon>Xenoophorus</taxon>
    </lineage>
</organism>
<evidence type="ECO:0000313" key="2">
    <source>
        <dbReference type="EMBL" id="MEQ2216607.1"/>
    </source>
</evidence>
<keyword evidence="3" id="KW-1185">Reference proteome</keyword>
<evidence type="ECO:0000256" key="1">
    <source>
        <dbReference type="SAM" id="MobiDB-lite"/>
    </source>
</evidence>
<dbReference type="Proteomes" id="UP001434883">
    <property type="component" value="Unassembled WGS sequence"/>
</dbReference>
<accession>A0ABV0SAS8</accession>
<comment type="caution">
    <text evidence="2">The sequence shown here is derived from an EMBL/GenBank/DDBJ whole genome shotgun (WGS) entry which is preliminary data.</text>
</comment>